<feature type="signal peptide" evidence="1">
    <location>
        <begin position="1"/>
        <end position="24"/>
    </location>
</feature>
<reference evidence="2 3" key="1">
    <citation type="submission" date="2013-01" db="EMBL/GenBank/DDBJ databases">
        <title>The Genome Sequence of Butyricicoccus pullicaecorum 1.2.</title>
        <authorList>
            <consortium name="The Broad Institute Genome Sequencing Platform"/>
            <person name="Earl A."/>
            <person name="Ward D."/>
            <person name="Feldgarden M."/>
            <person name="Gevers D."/>
            <person name="Van Immerseel F."/>
            <person name="Eeckhaut V."/>
            <person name="Walker B."/>
            <person name="Young S.K."/>
            <person name="Zeng Q."/>
            <person name="Gargeya S."/>
            <person name="Fitzgerald M."/>
            <person name="Haas B."/>
            <person name="Abouelleil A."/>
            <person name="Alvarado L."/>
            <person name="Arachchi H.M."/>
            <person name="Berlin A.M."/>
            <person name="Chapman S.B."/>
            <person name="Dewar J."/>
            <person name="Goldberg J."/>
            <person name="Griggs A."/>
            <person name="Gujja S."/>
            <person name="Hansen M."/>
            <person name="Howarth C."/>
            <person name="Imamovic A."/>
            <person name="Larimer J."/>
            <person name="McCowan C."/>
            <person name="Murphy C."/>
            <person name="Neiman D."/>
            <person name="Pearson M."/>
            <person name="Priest M."/>
            <person name="Roberts A."/>
            <person name="Saif S."/>
            <person name="Shea T."/>
            <person name="Sisk P."/>
            <person name="Sykes S."/>
            <person name="Wortman J."/>
            <person name="Nusbaum C."/>
            <person name="Birren B."/>
        </authorList>
    </citation>
    <scope>NUCLEOTIDE SEQUENCE [LARGE SCALE GENOMIC DNA]</scope>
    <source>
        <strain evidence="2 3">1.2</strain>
    </source>
</reference>
<proteinExistence type="predicted"/>
<evidence type="ECO:0008006" key="4">
    <source>
        <dbReference type="Google" id="ProtNLM"/>
    </source>
</evidence>
<dbReference type="PATRIC" id="fig|1203606.4.peg.2987"/>
<protein>
    <recommendedName>
        <fullName evidence="4">Lipoprotein</fullName>
    </recommendedName>
</protein>
<dbReference type="PROSITE" id="PS51257">
    <property type="entry name" value="PROKAR_LIPOPROTEIN"/>
    <property type="match status" value="1"/>
</dbReference>
<dbReference type="eggNOG" id="ENOG50335JJ">
    <property type="taxonomic scope" value="Bacteria"/>
</dbReference>
<evidence type="ECO:0000313" key="2">
    <source>
        <dbReference type="EMBL" id="EOQ35561.1"/>
    </source>
</evidence>
<dbReference type="EMBL" id="AQOB01000015">
    <property type="protein sequence ID" value="EOQ35561.1"/>
    <property type="molecule type" value="Genomic_DNA"/>
</dbReference>
<keyword evidence="1" id="KW-0732">Signal</keyword>
<gene>
    <name evidence="2" type="ORF">HMPREF1526_03028</name>
</gene>
<organism evidence="2 3">
    <name type="scientific">Butyricicoccus pullicaecorum 1.2</name>
    <dbReference type="NCBI Taxonomy" id="1203606"/>
    <lineage>
        <taxon>Bacteria</taxon>
        <taxon>Bacillati</taxon>
        <taxon>Bacillota</taxon>
        <taxon>Clostridia</taxon>
        <taxon>Eubacteriales</taxon>
        <taxon>Butyricicoccaceae</taxon>
        <taxon>Butyricicoccus</taxon>
    </lineage>
</organism>
<sequence>MLYQKIGMSLLAAALSMSLTSCQALSMQTITDRLDSFGAAISGSPASAADSDSASAKAESTAHAEAAIPAQAAQESTALLSLFWMEDGDWIWQDETMRCRAAWEYLYLSEADAAAYPELAKRLDALNREAAESGARWIADMKANMGGAAGLSTYTQHNAVQRADQAILSIFQQIDFDTDAFSSGTVVWSTNLDPATGKELTLADVFVDPAGLPALLEKQCSVEGQVPGGNIKEYLQTAIAQKEFLWTVDFQKVTFAFPFASTGPDEQGQISASLWFRQSPELFQDKFRHPAAQYAIRLMPGVPLEIDLDSRDARVDTISIAADQDEFGGYTRLDLSVNGTAKTLLPDGEIGSYYMGSMYLVHLTDGQQVLYLDTMLENAYHVLSVYHLPDMQLLERYWGLGFYEQFADDTGNQTTLFTDPADFRLYKREELLGTMWASGDFQADTSSGLPFAKTSYFDLDMPRTLTAKTQVGATALPEQKQAFIAAGTVLTLLRTDCLSYVDVRTPDGQEYRIPVDASQWPITVNGVPADECFDGMLYTG</sequence>
<dbReference type="HOGENOM" id="CLU_504056_0_0_9"/>
<dbReference type="RefSeq" id="WP_016149114.1">
    <property type="nucleotide sequence ID" value="NZ_KB976105.1"/>
</dbReference>
<dbReference type="Proteomes" id="UP000013981">
    <property type="component" value="Unassembled WGS sequence"/>
</dbReference>
<name>R8VTI2_9FIRM</name>
<comment type="caution">
    <text evidence="2">The sequence shown here is derived from an EMBL/GenBank/DDBJ whole genome shotgun (WGS) entry which is preliminary data.</text>
</comment>
<keyword evidence="3" id="KW-1185">Reference proteome</keyword>
<feature type="chain" id="PRO_5004478396" description="Lipoprotein" evidence="1">
    <location>
        <begin position="25"/>
        <end position="540"/>
    </location>
</feature>
<dbReference type="AlphaFoldDB" id="R8VTI2"/>
<evidence type="ECO:0000313" key="3">
    <source>
        <dbReference type="Proteomes" id="UP000013981"/>
    </source>
</evidence>
<evidence type="ECO:0000256" key="1">
    <source>
        <dbReference type="SAM" id="SignalP"/>
    </source>
</evidence>
<accession>R8VTI2</accession>
<dbReference type="OrthoDB" id="5637at2"/>